<evidence type="ECO:0000256" key="1">
    <source>
        <dbReference type="SAM" id="SignalP"/>
    </source>
</evidence>
<dbReference type="PROSITE" id="PS51257">
    <property type="entry name" value="PROKAR_LIPOPROTEIN"/>
    <property type="match status" value="1"/>
</dbReference>
<dbReference type="EMBL" id="CM001484">
    <property type="protein sequence ID" value="EIE97544.1"/>
    <property type="molecule type" value="Genomic_DNA"/>
</dbReference>
<reference evidence="3" key="2">
    <citation type="submission" date="2012-01" db="EMBL/GenBank/DDBJ databases">
        <title>Noncontiguous Finished sequence of chromosome of Saccharomonospora glauca K62.</title>
        <authorList>
            <consortium name="US DOE Joint Genome Institute"/>
            <person name="Lucas S."/>
            <person name="Han J."/>
            <person name="Lapidus A."/>
            <person name="Cheng J.-F."/>
            <person name="Goodwin L."/>
            <person name="Pitluck S."/>
            <person name="Peters L."/>
            <person name="Mikhailova N."/>
            <person name="Held B."/>
            <person name="Detter J.C."/>
            <person name="Han C."/>
            <person name="Tapia R."/>
            <person name="Land M."/>
            <person name="Hauser L."/>
            <person name="Kyrpides N."/>
            <person name="Ivanova N."/>
            <person name="Pagani I."/>
            <person name="Brambilla E.-M."/>
            <person name="Klenk H.-P."/>
            <person name="Woyke T."/>
        </authorList>
    </citation>
    <scope>NUCLEOTIDE SEQUENCE [LARGE SCALE GENOMIC DNA]</scope>
    <source>
        <strain evidence="3">K62</strain>
    </source>
</reference>
<gene>
    <name evidence="2" type="ORF">SacglDRAFT_00595</name>
</gene>
<reference evidence="2 3" key="1">
    <citation type="submission" date="2011-09" db="EMBL/GenBank/DDBJ databases">
        <authorList>
            <consortium name="US DOE Joint Genome Institute (JGI-PGF)"/>
            <person name="Lucas S."/>
            <person name="Han J."/>
            <person name="Lapidus A."/>
            <person name="Cheng J.-F."/>
            <person name="Goodwin L."/>
            <person name="Pitluck S."/>
            <person name="Peters L."/>
            <person name="Land M.L."/>
            <person name="Hauser L."/>
            <person name="Brambilla E."/>
            <person name="Klenk H.-P."/>
            <person name="Woyke T.J."/>
        </authorList>
    </citation>
    <scope>NUCLEOTIDE SEQUENCE [LARGE SCALE GENOMIC DNA]</scope>
    <source>
        <strain evidence="2 3">K62</strain>
    </source>
</reference>
<keyword evidence="3" id="KW-1185">Reference proteome</keyword>
<sequence length="168" mass="17639">MKRLSRSAAVAAGLALLAACSSDDGPATLTEGVYHSMKFGEPAALGPVDGSEGQEGVVFTVAEPGQPPACNYGDASLRIRVDVTTGSDPYYVNQLEGLFLGDSFAVERDSGYVSPAQTNTSCGSGLLGTEFETNEKYTLDIDLDATFDSGALVLTSPRVPDSGWKWEF</sequence>
<organism evidence="2 3">
    <name type="scientific">Saccharomonospora glauca K62</name>
    <dbReference type="NCBI Taxonomy" id="928724"/>
    <lineage>
        <taxon>Bacteria</taxon>
        <taxon>Bacillati</taxon>
        <taxon>Actinomycetota</taxon>
        <taxon>Actinomycetes</taxon>
        <taxon>Pseudonocardiales</taxon>
        <taxon>Pseudonocardiaceae</taxon>
        <taxon>Saccharomonospora</taxon>
    </lineage>
</organism>
<proteinExistence type="predicted"/>
<name>I1CXX0_9PSEU</name>
<dbReference type="Proteomes" id="UP000005087">
    <property type="component" value="Chromosome"/>
</dbReference>
<dbReference type="AlphaFoldDB" id="I1CXX0"/>
<evidence type="ECO:0008006" key="4">
    <source>
        <dbReference type="Google" id="ProtNLM"/>
    </source>
</evidence>
<keyword evidence="1" id="KW-0732">Signal</keyword>
<accession>I1CXX0</accession>
<evidence type="ECO:0000313" key="2">
    <source>
        <dbReference type="EMBL" id="EIE97544.1"/>
    </source>
</evidence>
<dbReference type="RefSeq" id="WP_005461578.1">
    <property type="nucleotide sequence ID" value="NZ_CM001484.1"/>
</dbReference>
<feature type="chain" id="PRO_5038607086" description="Lipoprotein" evidence="1">
    <location>
        <begin position="22"/>
        <end position="168"/>
    </location>
</feature>
<protein>
    <recommendedName>
        <fullName evidence="4">Lipoprotein</fullName>
    </recommendedName>
</protein>
<feature type="signal peptide" evidence="1">
    <location>
        <begin position="1"/>
        <end position="21"/>
    </location>
</feature>
<evidence type="ECO:0000313" key="3">
    <source>
        <dbReference type="Proteomes" id="UP000005087"/>
    </source>
</evidence>
<dbReference type="OrthoDB" id="3555267at2"/>
<dbReference type="HOGENOM" id="CLU_1585307_0_0_11"/>